<feature type="compositionally biased region" description="Acidic residues" evidence="1">
    <location>
        <begin position="106"/>
        <end position="124"/>
    </location>
</feature>
<dbReference type="GeneID" id="89932019"/>
<gene>
    <name evidence="2" type="ORF">LTR77_010694</name>
</gene>
<dbReference type="AlphaFoldDB" id="A0AAV9NXW0"/>
<dbReference type="RefSeq" id="XP_064653815.1">
    <property type="nucleotide sequence ID" value="XM_064807911.1"/>
</dbReference>
<proteinExistence type="predicted"/>
<dbReference type="Proteomes" id="UP001337655">
    <property type="component" value="Unassembled WGS sequence"/>
</dbReference>
<feature type="compositionally biased region" description="Low complexity" evidence="1">
    <location>
        <begin position="10"/>
        <end position="20"/>
    </location>
</feature>
<dbReference type="EMBL" id="JAVRRT010000026">
    <property type="protein sequence ID" value="KAK5163321.1"/>
    <property type="molecule type" value="Genomic_DNA"/>
</dbReference>
<protein>
    <submittedName>
        <fullName evidence="2">Uncharacterized protein</fullName>
    </submittedName>
</protein>
<comment type="caution">
    <text evidence="2">The sequence shown here is derived from an EMBL/GenBank/DDBJ whole genome shotgun (WGS) entry which is preliminary data.</text>
</comment>
<accession>A0AAV9NXW0</accession>
<evidence type="ECO:0000256" key="1">
    <source>
        <dbReference type="SAM" id="MobiDB-lite"/>
    </source>
</evidence>
<feature type="region of interest" description="Disordered" evidence="1">
    <location>
        <begin position="1"/>
        <end position="32"/>
    </location>
</feature>
<feature type="region of interest" description="Disordered" evidence="1">
    <location>
        <begin position="83"/>
        <end position="124"/>
    </location>
</feature>
<evidence type="ECO:0000313" key="2">
    <source>
        <dbReference type="EMBL" id="KAK5163321.1"/>
    </source>
</evidence>
<evidence type="ECO:0000313" key="3">
    <source>
        <dbReference type="Proteomes" id="UP001337655"/>
    </source>
</evidence>
<sequence>MANSSGENATTNNTTTNNTTSVPAAVEEKPKTVWTEDMDRKLLLFSMGNEIASEHYKKISNAFDEKPTPQEIYERLLEHRRRQTAAIDASNGRLEHPHTTIHPPVQDEEEKDGEDAAENGEEGA</sequence>
<organism evidence="2 3">
    <name type="scientific">Saxophila tyrrhenica</name>
    <dbReference type="NCBI Taxonomy" id="1690608"/>
    <lineage>
        <taxon>Eukaryota</taxon>
        <taxon>Fungi</taxon>
        <taxon>Dikarya</taxon>
        <taxon>Ascomycota</taxon>
        <taxon>Pezizomycotina</taxon>
        <taxon>Dothideomycetes</taxon>
        <taxon>Dothideomycetidae</taxon>
        <taxon>Mycosphaerellales</taxon>
        <taxon>Extremaceae</taxon>
        <taxon>Saxophila</taxon>
    </lineage>
</organism>
<name>A0AAV9NXW0_9PEZI</name>
<keyword evidence="3" id="KW-1185">Reference proteome</keyword>
<reference evidence="2 3" key="1">
    <citation type="submission" date="2023-08" db="EMBL/GenBank/DDBJ databases">
        <title>Black Yeasts Isolated from many extreme environments.</title>
        <authorList>
            <person name="Coleine C."/>
            <person name="Stajich J.E."/>
            <person name="Selbmann L."/>
        </authorList>
    </citation>
    <scope>NUCLEOTIDE SEQUENCE [LARGE SCALE GENOMIC DNA]</scope>
    <source>
        <strain evidence="2 3">CCFEE 5935</strain>
    </source>
</reference>